<reference evidence="8 9" key="1">
    <citation type="journal article" date="2010" name="Genome Biol.">
        <title>A first genome assembly of the barley fungal pathogen Pyrenophora teres f. teres.</title>
        <authorList>
            <person name="Ellwood S.R."/>
            <person name="Liu Z."/>
            <person name="Syme R.A."/>
            <person name="Lai Z."/>
            <person name="Hane J.K."/>
            <person name="Keiper F."/>
            <person name="Moffat C.S."/>
            <person name="Oliver R.P."/>
            <person name="Friesen T.L."/>
        </authorList>
    </citation>
    <scope>NUCLEOTIDE SEQUENCE [LARGE SCALE GENOMIC DNA]</scope>
    <source>
        <strain evidence="8 9">0-1</strain>
    </source>
</reference>
<feature type="transmembrane region" description="Helical" evidence="6">
    <location>
        <begin position="89"/>
        <end position="109"/>
    </location>
</feature>
<comment type="subcellular location">
    <subcellularLocation>
        <location evidence="1">Membrane</location>
        <topology evidence="1">Multi-pass membrane protein</topology>
    </subcellularLocation>
</comment>
<evidence type="ECO:0000259" key="7">
    <source>
        <dbReference type="Pfam" id="PF20684"/>
    </source>
</evidence>
<dbReference type="InterPro" id="IPR052337">
    <property type="entry name" value="SAT4-like"/>
</dbReference>
<evidence type="ECO:0000256" key="4">
    <source>
        <dbReference type="ARBA" id="ARBA00023136"/>
    </source>
</evidence>
<dbReference type="PANTHER" id="PTHR33048">
    <property type="entry name" value="PTH11-LIKE INTEGRAL MEMBRANE PROTEIN (AFU_ORTHOLOGUE AFUA_5G11245)"/>
    <property type="match status" value="1"/>
</dbReference>
<keyword evidence="3 6" id="KW-1133">Transmembrane helix</keyword>
<feature type="transmembrane region" description="Helical" evidence="6">
    <location>
        <begin position="209"/>
        <end position="230"/>
    </location>
</feature>
<comment type="similarity">
    <text evidence="5">Belongs to the SAT4 family.</text>
</comment>
<keyword evidence="9" id="KW-1185">Reference proteome</keyword>
<evidence type="ECO:0000256" key="1">
    <source>
        <dbReference type="ARBA" id="ARBA00004141"/>
    </source>
</evidence>
<evidence type="ECO:0000256" key="5">
    <source>
        <dbReference type="ARBA" id="ARBA00038359"/>
    </source>
</evidence>
<dbReference type="PANTHER" id="PTHR33048:SF129">
    <property type="entry name" value="INTEGRAL MEMBRANE PROTEIN-RELATED"/>
    <property type="match status" value="1"/>
</dbReference>
<sequence>MVHGAMNWTEPAILIVSLSVTLLVYVARMWARYGVAKNAGLDDVLMSVAMLPLIGLSLSTILGIGVYGYQMDQDDLTPHIISKLIKIKFAIVISYTAASTMIKLSILCFYQRFTGPLTYMWAYCIWGNIAFCIATSLSSVIGTIFICSPVSAYFQGWSESIKAPVPVVCGDQGALFIVFPVISCIQDFVICTLPVFLVRHLQMPQRQKIAICGILGLGILSSVCGIIRAYHASRTYHYPTKVSHCSYWGYFWTTIEVQLAVICASAPAMKNFFNHYFETYTPRIGSSEIFQRVKVRFLALTQPRSSVQQTEEIAARYLHEDIPLGSIRVSHKLDVSNMPRTSNSPIIFAGTSSLAALPVIYASPLPLPLRKARRENWKDMGQWMKS</sequence>
<feature type="transmembrane region" description="Helical" evidence="6">
    <location>
        <begin position="121"/>
        <end position="154"/>
    </location>
</feature>
<dbReference type="EMBL" id="GL534210">
    <property type="protein sequence ID" value="EFQ92698.1"/>
    <property type="molecule type" value="Genomic_DNA"/>
</dbReference>
<feature type="domain" description="Rhodopsin" evidence="7">
    <location>
        <begin position="27"/>
        <end position="274"/>
    </location>
</feature>
<dbReference type="Proteomes" id="UP000001067">
    <property type="component" value="Unassembled WGS sequence"/>
</dbReference>
<dbReference type="Pfam" id="PF20684">
    <property type="entry name" value="Fung_rhodopsin"/>
    <property type="match status" value="1"/>
</dbReference>
<dbReference type="OrthoDB" id="5329176at2759"/>
<dbReference type="AlphaFoldDB" id="E3RNJ3"/>
<feature type="transmembrane region" description="Helical" evidence="6">
    <location>
        <begin position="12"/>
        <end position="31"/>
    </location>
</feature>
<proteinExistence type="inferred from homology"/>
<dbReference type="KEGG" id="pte:PTT_10143"/>
<evidence type="ECO:0000313" key="9">
    <source>
        <dbReference type="Proteomes" id="UP000001067"/>
    </source>
</evidence>
<evidence type="ECO:0000313" key="8">
    <source>
        <dbReference type="EMBL" id="EFQ92698.1"/>
    </source>
</evidence>
<organism evidence="9">
    <name type="scientific">Pyrenophora teres f. teres (strain 0-1)</name>
    <name type="common">Barley net blotch fungus</name>
    <name type="synonym">Drechslera teres f. teres</name>
    <dbReference type="NCBI Taxonomy" id="861557"/>
    <lineage>
        <taxon>Eukaryota</taxon>
        <taxon>Fungi</taxon>
        <taxon>Dikarya</taxon>
        <taxon>Ascomycota</taxon>
        <taxon>Pezizomycotina</taxon>
        <taxon>Dothideomycetes</taxon>
        <taxon>Pleosporomycetidae</taxon>
        <taxon>Pleosporales</taxon>
        <taxon>Pleosporineae</taxon>
        <taxon>Pleosporaceae</taxon>
        <taxon>Pyrenophora</taxon>
    </lineage>
</organism>
<keyword evidence="4 6" id="KW-0472">Membrane</keyword>
<dbReference type="eggNOG" id="ENOG502SNAH">
    <property type="taxonomic scope" value="Eukaryota"/>
</dbReference>
<evidence type="ECO:0000256" key="2">
    <source>
        <dbReference type="ARBA" id="ARBA00022692"/>
    </source>
</evidence>
<keyword evidence="2 6" id="KW-0812">Transmembrane</keyword>
<dbReference type="HOGENOM" id="CLU_028200_25_4_1"/>
<evidence type="ECO:0000256" key="6">
    <source>
        <dbReference type="SAM" id="Phobius"/>
    </source>
</evidence>
<accession>E3RNJ3</accession>
<gene>
    <name evidence="8" type="ORF">PTT_10143</name>
</gene>
<evidence type="ECO:0000256" key="3">
    <source>
        <dbReference type="ARBA" id="ARBA00022989"/>
    </source>
</evidence>
<dbReference type="GO" id="GO:0016020">
    <property type="term" value="C:membrane"/>
    <property type="evidence" value="ECO:0007669"/>
    <property type="project" value="UniProtKB-SubCell"/>
</dbReference>
<protein>
    <recommendedName>
        <fullName evidence="7">Rhodopsin domain-containing protein</fullName>
    </recommendedName>
</protein>
<feature type="transmembrane region" description="Helical" evidence="6">
    <location>
        <begin position="174"/>
        <end position="197"/>
    </location>
</feature>
<feature type="transmembrane region" description="Helical" evidence="6">
    <location>
        <begin position="43"/>
        <end position="69"/>
    </location>
</feature>
<name>E3RNJ3_PYRTT</name>
<dbReference type="InterPro" id="IPR049326">
    <property type="entry name" value="Rhodopsin_dom_fungi"/>
</dbReference>